<dbReference type="OrthoDB" id="3268648at2"/>
<protein>
    <recommendedName>
        <fullName evidence="3">Peptidoglycan binding-like domain-containing protein</fullName>
    </recommendedName>
</protein>
<dbReference type="Gene3D" id="1.10.101.10">
    <property type="entry name" value="PGBD-like superfamily/PGBD"/>
    <property type="match status" value="1"/>
</dbReference>
<comment type="caution">
    <text evidence="4">The sequence shown here is derived from an EMBL/GenBank/DDBJ whole genome shotgun (WGS) entry which is preliminary data.</text>
</comment>
<evidence type="ECO:0000259" key="3">
    <source>
        <dbReference type="Pfam" id="PF01471"/>
    </source>
</evidence>
<evidence type="ECO:0000313" key="4">
    <source>
        <dbReference type="EMBL" id="KAB5608529.1"/>
    </source>
</evidence>
<sequence length="429" mass="45295">MIIPRSWKKSWAADQPPAGSEPAEQACRTMLSHKYAEQPIRRNRHHQYDCTGAPSMGISSGHRMPRRRRVIVMIISIAVIAALVAACVIARPWLIDRLRASGQSAGQSSQQVDVTTLRTQPVTKGVLNAETRLGASLQYDDASDFTAASGIITQLPVAGKQIATGEQVYEMDGVAVPLFHGARPFWRTLNTDASDGPDVTQLETNLAELGFFAGTPDAHFDWLTREAVRQWQRSLGLNGNAVDGVFQPSSVALAPTAPIRITAVNAKLGETGVSPASFTGVALHAQATLTATQAATFKAGDKARIVLPDNTTIDTTLSAVSQGGQATGKDGKVTSPSARVDFPDQSKIAKFGTTSVSLVIANKTDKPTAETLIVPVTALVASAGNGYAVDVVRGDRLERIPVTIGTVANAQVQLTKADGLAVGDKVVTS</sequence>
<keyword evidence="2" id="KW-0472">Membrane</keyword>
<feature type="region of interest" description="Disordered" evidence="1">
    <location>
        <begin position="1"/>
        <end position="24"/>
    </location>
</feature>
<keyword evidence="2" id="KW-0812">Transmembrane</keyword>
<dbReference type="InterPro" id="IPR036366">
    <property type="entry name" value="PGBDSf"/>
</dbReference>
<organism evidence="4 5">
    <name type="scientific">Bifidobacterium jacchi</name>
    <dbReference type="NCBI Taxonomy" id="2490545"/>
    <lineage>
        <taxon>Bacteria</taxon>
        <taxon>Bacillati</taxon>
        <taxon>Actinomycetota</taxon>
        <taxon>Actinomycetes</taxon>
        <taxon>Bifidobacteriales</taxon>
        <taxon>Bifidobacteriaceae</taxon>
        <taxon>Bifidobacterium</taxon>
    </lineage>
</organism>
<feature type="domain" description="Peptidoglycan binding-like" evidence="3">
    <location>
        <begin position="196"/>
        <end position="238"/>
    </location>
</feature>
<name>A0A5N5RNJ5_9BIFI</name>
<dbReference type="InterPro" id="IPR036365">
    <property type="entry name" value="PGBD-like_sf"/>
</dbReference>
<evidence type="ECO:0000313" key="5">
    <source>
        <dbReference type="Proteomes" id="UP000326336"/>
    </source>
</evidence>
<gene>
    <name evidence="4" type="ORF">EHS19_00790</name>
</gene>
<dbReference type="SUPFAM" id="SSF47090">
    <property type="entry name" value="PGBD-like"/>
    <property type="match status" value="1"/>
</dbReference>
<dbReference type="EMBL" id="RQSP01000002">
    <property type="protein sequence ID" value="KAB5608529.1"/>
    <property type="molecule type" value="Genomic_DNA"/>
</dbReference>
<accession>A0A5N5RNJ5</accession>
<keyword evidence="5" id="KW-1185">Reference proteome</keyword>
<proteinExistence type="predicted"/>
<dbReference type="Proteomes" id="UP000326336">
    <property type="component" value="Unassembled WGS sequence"/>
</dbReference>
<feature type="transmembrane region" description="Helical" evidence="2">
    <location>
        <begin position="70"/>
        <end position="94"/>
    </location>
</feature>
<evidence type="ECO:0000256" key="2">
    <source>
        <dbReference type="SAM" id="Phobius"/>
    </source>
</evidence>
<evidence type="ECO:0000256" key="1">
    <source>
        <dbReference type="SAM" id="MobiDB-lite"/>
    </source>
</evidence>
<dbReference type="Pfam" id="PF01471">
    <property type="entry name" value="PG_binding_1"/>
    <property type="match status" value="1"/>
</dbReference>
<dbReference type="AlphaFoldDB" id="A0A5N5RNJ5"/>
<dbReference type="InterPro" id="IPR002477">
    <property type="entry name" value="Peptidoglycan-bd-like"/>
</dbReference>
<dbReference type="Gene3D" id="2.40.420.20">
    <property type="match status" value="1"/>
</dbReference>
<keyword evidence="2" id="KW-1133">Transmembrane helix</keyword>
<reference evidence="4 5" key="1">
    <citation type="journal article" date="2019" name="Int. J. Syst. Evol. Microbiol.">
        <title>Bifidobacterium jacchi sp. nov., isolated from the faeces of a baby common marmoset (Callithrix jacchus).</title>
        <authorList>
            <person name="Modesto M."/>
            <person name="Watanabe K."/>
            <person name="Arita M."/>
            <person name="Satti M."/>
            <person name="Oki K."/>
            <person name="Sciavilla P."/>
            <person name="Patavino C."/>
            <person name="Camma C."/>
            <person name="Michelini S."/>
            <person name="Sgorbati B."/>
            <person name="Mattarelli P."/>
        </authorList>
    </citation>
    <scope>NUCLEOTIDE SEQUENCE [LARGE SCALE GENOMIC DNA]</scope>
    <source>
        <strain evidence="4 5">MRM 9.3</strain>
    </source>
</reference>